<organism evidence="1 2">
    <name type="scientific">Streptomyces albus</name>
    <dbReference type="NCBI Taxonomy" id="1888"/>
    <lineage>
        <taxon>Bacteria</taxon>
        <taxon>Bacillati</taxon>
        <taxon>Actinomycetota</taxon>
        <taxon>Actinomycetes</taxon>
        <taxon>Kitasatosporales</taxon>
        <taxon>Streptomycetaceae</taxon>
        <taxon>Streptomyces</taxon>
    </lineage>
</organism>
<protein>
    <submittedName>
        <fullName evidence="1">NAD(P)-dependent oxidoreductase</fullName>
    </submittedName>
</protein>
<comment type="caution">
    <text evidence="1">The sequence shown here is derived from an EMBL/GenBank/DDBJ whole genome shotgun (WGS) entry which is preliminary data.</text>
</comment>
<sequence>MRVVVLGCSTALGGLVAAALAARGDRPVALLRAATAGAHGDRLRALGAEAVLMEDGPRAAAALPAALRGADALVLAAGTGGPGTAAGRSPAARFAAAGEQAGVRRYLMVSNWYGADGQPWTTDGKDAYVAGKTAAEADVRTRDLDWTILRTGRLTDAPAGGGVRLARATGPLPPPGEIGRADVAAAVVALLERPAAIGRICELTAGPVPLDRALDDVFGTADG</sequence>
<dbReference type="RefSeq" id="WP_031175096.1">
    <property type="nucleotide sequence ID" value="NZ_BBQG01000010.1"/>
</dbReference>
<dbReference type="SUPFAM" id="SSF51735">
    <property type="entry name" value="NAD(P)-binding Rossmann-fold domains"/>
    <property type="match status" value="1"/>
</dbReference>
<dbReference type="Gene3D" id="3.40.50.720">
    <property type="entry name" value="NAD(P)-binding Rossmann-like Domain"/>
    <property type="match status" value="1"/>
</dbReference>
<proteinExistence type="predicted"/>
<dbReference type="EMBL" id="RCIY01000101">
    <property type="protein sequence ID" value="TGG76874.1"/>
    <property type="molecule type" value="Genomic_DNA"/>
</dbReference>
<gene>
    <name evidence="1" type="ORF">D8771_28425</name>
</gene>
<dbReference type="PANTHER" id="PTHR15020">
    <property type="entry name" value="FLAVIN REDUCTASE-RELATED"/>
    <property type="match status" value="1"/>
</dbReference>
<dbReference type="AlphaFoldDB" id="A0A6C1BUX5"/>
<name>A0A6C1BUX5_9ACTN</name>
<evidence type="ECO:0000313" key="1">
    <source>
        <dbReference type="EMBL" id="TGG76874.1"/>
    </source>
</evidence>
<dbReference type="InterPro" id="IPR016040">
    <property type="entry name" value="NAD(P)-bd_dom"/>
</dbReference>
<accession>A0A6C1BUX5</accession>
<dbReference type="Pfam" id="PF13460">
    <property type="entry name" value="NAD_binding_10"/>
    <property type="match status" value="1"/>
</dbReference>
<evidence type="ECO:0000313" key="2">
    <source>
        <dbReference type="Proteomes" id="UP000298111"/>
    </source>
</evidence>
<dbReference type="GeneID" id="75185745"/>
<dbReference type="InterPro" id="IPR036291">
    <property type="entry name" value="NAD(P)-bd_dom_sf"/>
</dbReference>
<reference evidence="1 2" key="1">
    <citation type="submission" date="2018-10" db="EMBL/GenBank/DDBJ databases">
        <title>Isolation of pseudouridimycin from Streptomyces albus DSM 40763.</title>
        <authorList>
            <person name="Rosenqvist P."/>
            <person name="Metsae-Ketelae M."/>
            <person name="Virta P."/>
        </authorList>
    </citation>
    <scope>NUCLEOTIDE SEQUENCE [LARGE SCALE GENOMIC DNA]</scope>
    <source>
        <strain evidence="1 2">DSM 40763</strain>
    </source>
</reference>
<dbReference type="Proteomes" id="UP000298111">
    <property type="component" value="Unassembled WGS sequence"/>
</dbReference>
<dbReference type="PANTHER" id="PTHR15020:SF50">
    <property type="entry name" value="UPF0659 PROTEIN YMR090W"/>
    <property type="match status" value="1"/>
</dbReference>